<name>A0A1E5QM04_9CYAN</name>
<dbReference type="PANTHER" id="PTHR21666">
    <property type="entry name" value="PEPTIDASE-RELATED"/>
    <property type="match status" value="1"/>
</dbReference>
<dbReference type="RefSeq" id="WP_069966653.1">
    <property type="nucleotide sequence ID" value="NZ_CM124774.1"/>
</dbReference>
<dbReference type="EMBL" id="MJGC01000045">
    <property type="protein sequence ID" value="OEJ75706.1"/>
    <property type="molecule type" value="Genomic_DNA"/>
</dbReference>
<dbReference type="Pfam" id="PF01551">
    <property type="entry name" value="Peptidase_M23"/>
    <property type="match status" value="1"/>
</dbReference>
<evidence type="ECO:0000313" key="2">
    <source>
        <dbReference type="EMBL" id="OEJ75706.1"/>
    </source>
</evidence>
<dbReference type="AlphaFoldDB" id="A0A1E5QM04"/>
<dbReference type="STRING" id="1781255.BH720_07975"/>
<feature type="domain" description="M23ase beta-sheet core" evidence="1">
    <location>
        <begin position="121"/>
        <end position="196"/>
    </location>
</feature>
<reference evidence="2" key="1">
    <citation type="submission" date="2016-09" db="EMBL/GenBank/DDBJ databases">
        <title>Draft genome of thermotolerant cyanobacterium Desertifilum sp. strain IPPAS B-1220.</title>
        <authorList>
            <person name="Sinetova M.A."/>
            <person name="Bolakhan K."/>
            <person name="Zayadan B.K."/>
            <person name="Mironov K.S."/>
            <person name="Ustinova V."/>
            <person name="Kupriyanova E.V."/>
            <person name="Sidorov R.A."/>
            <person name="Skrypnik A.N."/>
            <person name="Gogoleva N.E."/>
            <person name="Gogolev Y.V."/>
            <person name="Los D.A."/>
        </authorList>
    </citation>
    <scope>NUCLEOTIDE SEQUENCE [LARGE SCALE GENOMIC DNA]</scope>
    <source>
        <strain evidence="2">IPPAS B-1220</strain>
    </source>
</reference>
<dbReference type="SUPFAM" id="SSF51261">
    <property type="entry name" value="Duplicated hybrid motif"/>
    <property type="match status" value="1"/>
</dbReference>
<proteinExistence type="predicted"/>
<evidence type="ECO:0000259" key="1">
    <source>
        <dbReference type="Pfam" id="PF01551"/>
    </source>
</evidence>
<protein>
    <recommendedName>
        <fullName evidence="1">M23ase beta-sheet core domain-containing protein</fullName>
    </recommendedName>
</protein>
<dbReference type="Gene3D" id="2.70.70.10">
    <property type="entry name" value="Glucose Permease (Domain IIA)"/>
    <property type="match status" value="1"/>
</dbReference>
<dbReference type="GO" id="GO:0004222">
    <property type="term" value="F:metalloendopeptidase activity"/>
    <property type="evidence" value="ECO:0007669"/>
    <property type="project" value="TreeGrafter"/>
</dbReference>
<dbReference type="CDD" id="cd12797">
    <property type="entry name" value="M23_peptidase"/>
    <property type="match status" value="1"/>
</dbReference>
<dbReference type="InterPro" id="IPR016047">
    <property type="entry name" value="M23ase_b-sheet_dom"/>
</dbReference>
<sequence>MKRISLFVLRYLVLLLKYSTQSALTLLFSLVLVTQMQNSAKADPFGLSFGVLETSETVALLPLESEVDLPQLEDPYVTLEERGPPETAFAPLEVATPYLIDETPPGSYDFTLLRNDRDDVEIPSPCTGTVTYTKYSPWGYGNRVEVLCEESGYAYFMGHLEAIAVTIGQHVTLGQSLGTQGSTGNSTGPHVHLEIGRRPYLEFYPENRISDRAITMPLVEAYFRMVENPPLLNPTVAVEVLPEPEPEPELEPVAIAVEPFVGLDFSVPTLDEPTAKDLALSFEVAPEPTPVLEAEPLTPTLVPEAEPLTQIIPQSWWEQASDSPLAIAIGAAEGTRQPNGTKNPAYYWHVDPGNGVDNFGTFSYQHLPYSDTNAVASVSSSSLKREIAAEKGLPEKADDLQLRRLQGFHDELLAQAQAVGLELNQAELVNGLDLANQSPAAGLYAGGYIDRLAQMKQLVSDPDEQILEARIWSYWDMQRNRWDAPGLGNTYDSIRHDQQRRMTQVNLALELQTQSALG</sequence>
<accession>A0A1E5QM04</accession>
<dbReference type="PANTHER" id="PTHR21666:SF270">
    <property type="entry name" value="MUREIN HYDROLASE ACTIVATOR ENVC"/>
    <property type="match status" value="1"/>
</dbReference>
<dbReference type="InterPro" id="IPR050570">
    <property type="entry name" value="Cell_wall_metabolism_enzyme"/>
</dbReference>
<organism evidence="2">
    <name type="scientific">Desertifilum tharense IPPAS B-1220</name>
    <dbReference type="NCBI Taxonomy" id="1781255"/>
    <lineage>
        <taxon>Bacteria</taxon>
        <taxon>Bacillati</taxon>
        <taxon>Cyanobacteriota</taxon>
        <taxon>Cyanophyceae</taxon>
        <taxon>Desertifilales</taxon>
        <taxon>Desertifilaceae</taxon>
        <taxon>Desertifilum</taxon>
    </lineage>
</organism>
<gene>
    <name evidence="2" type="ORF">BH720_07975</name>
</gene>
<dbReference type="OrthoDB" id="468503at2"/>
<comment type="caution">
    <text evidence="2">The sequence shown here is derived from an EMBL/GenBank/DDBJ whole genome shotgun (WGS) entry which is preliminary data.</text>
</comment>
<dbReference type="InterPro" id="IPR011055">
    <property type="entry name" value="Dup_hybrid_motif"/>
</dbReference>